<keyword evidence="1 3" id="KW-0853">WD repeat</keyword>
<protein>
    <submittedName>
        <fullName evidence="4">Uncharacterized protein</fullName>
    </submittedName>
</protein>
<dbReference type="OrthoDB" id="10175831at2759"/>
<feature type="repeat" description="WD" evidence="3">
    <location>
        <begin position="477"/>
        <end position="517"/>
    </location>
</feature>
<dbReference type="PANTHER" id="PTHR22847">
    <property type="entry name" value="WD40 REPEAT PROTEIN"/>
    <property type="match status" value="1"/>
</dbReference>
<sequence length="520" mass="61238">MIEDARVEDDNICQHCDQPFRTEPFKLKCGMSICKHHLHFIEYGDKFECLICNKEHRFEENFDLSYKKTILVKRYKDMAANLKSRVAYYEQLKQDPNKFMIEKCEHLKKQIESRKENLKILVNSHYENLNVKSSDKVENSELRDQCLSLNNFSEELDKFAEYLKSNQNHYIYYVYAQKLKLVNRILERKLEKMRFDIQERINNSLSVKQYFSPNLADEIFGKLSNNPVFSRRLVSFDNKDIMHVWDLDLNESIYSLDLNLNKDTYIQLFETKEYQVMLYNNQQKALNYKIKDKGSWTLLLLATENGHIIIYDNNKDARDQINLKTNFKNVSYLNYFDDENDIYIACGSDKGNIEIFKIHKHNSYFDKILPGSLKIPTSLRNQLKGHTEKIVYLEFKNCLAKNESVIKLMMISASENGVVKKWVQNCSKELEFELDREYNFCNFSSCLLIDDSKMAIGFSDGIIKIINHNTGEGLKDIKAHEGAVNCLIIKDSNRLFSCSNDKYIKEWDIEINNLIQTLNG</sequence>
<name>A0A814GT67_9BILA</name>
<dbReference type="SMART" id="SM00320">
    <property type="entry name" value="WD40"/>
    <property type="match status" value="4"/>
</dbReference>
<accession>A0A814GT67</accession>
<dbReference type="EMBL" id="CAJNOC010003867">
    <property type="protein sequence ID" value="CAF1001017.1"/>
    <property type="molecule type" value="Genomic_DNA"/>
</dbReference>
<dbReference type="PROSITE" id="PS50082">
    <property type="entry name" value="WD_REPEATS_2"/>
    <property type="match status" value="1"/>
</dbReference>
<dbReference type="InterPro" id="IPR015943">
    <property type="entry name" value="WD40/YVTN_repeat-like_dom_sf"/>
</dbReference>
<dbReference type="InterPro" id="IPR036322">
    <property type="entry name" value="WD40_repeat_dom_sf"/>
</dbReference>
<dbReference type="GO" id="GO:1990234">
    <property type="term" value="C:transferase complex"/>
    <property type="evidence" value="ECO:0007669"/>
    <property type="project" value="UniProtKB-ARBA"/>
</dbReference>
<reference evidence="4" key="1">
    <citation type="submission" date="2021-02" db="EMBL/GenBank/DDBJ databases">
        <authorList>
            <person name="Nowell W R."/>
        </authorList>
    </citation>
    <scope>NUCLEOTIDE SEQUENCE</scope>
    <source>
        <strain evidence="4">Ploen Becks lab</strain>
    </source>
</reference>
<organism evidence="4 5">
    <name type="scientific">Brachionus calyciflorus</name>
    <dbReference type="NCBI Taxonomy" id="104777"/>
    <lineage>
        <taxon>Eukaryota</taxon>
        <taxon>Metazoa</taxon>
        <taxon>Spiralia</taxon>
        <taxon>Gnathifera</taxon>
        <taxon>Rotifera</taxon>
        <taxon>Eurotatoria</taxon>
        <taxon>Monogononta</taxon>
        <taxon>Pseudotrocha</taxon>
        <taxon>Ploima</taxon>
        <taxon>Brachionidae</taxon>
        <taxon>Brachionus</taxon>
    </lineage>
</organism>
<proteinExistence type="predicted"/>
<dbReference type="InterPro" id="IPR001680">
    <property type="entry name" value="WD40_rpt"/>
</dbReference>
<comment type="caution">
    <text evidence="4">The sequence shown here is derived from an EMBL/GenBank/DDBJ whole genome shotgun (WGS) entry which is preliminary data.</text>
</comment>
<evidence type="ECO:0000256" key="1">
    <source>
        <dbReference type="ARBA" id="ARBA00022574"/>
    </source>
</evidence>
<dbReference type="AlphaFoldDB" id="A0A814GT67"/>
<dbReference type="Pfam" id="PF00400">
    <property type="entry name" value="WD40"/>
    <property type="match status" value="1"/>
</dbReference>
<feature type="non-terminal residue" evidence="4">
    <location>
        <position position="1"/>
    </location>
</feature>
<dbReference type="SUPFAM" id="SSF50978">
    <property type="entry name" value="WD40 repeat-like"/>
    <property type="match status" value="1"/>
</dbReference>
<dbReference type="Gene3D" id="2.130.10.10">
    <property type="entry name" value="YVTN repeat-like/Quinoprotein amine dehydrogenase"/>
    <property type="match status" value="2"/>
</dbReference>
<evidence type="ECO:0000313" key="4">
    <source>
        <dbReference type="EMBL" id="CAF1001017.1"/>
    </source>
</evidence>
<evidence type="ECO:0000256" key="2">
    <source>
        <dbReference type="ARBA" id="ARBA00022737"/>
    </source>
</evidence>
<keyword evidence="5" id="KW-1185">Reference proteome</keyword>
<evidence type="ECO:0000313" key="5">
    <source>
        <dbReference type="Proteomes" id="UP000663879"/>
    </source>
</evidence>
<dbReference type="PANTHER" id="PTHR22847:SF637">
    <property type="entry name" value="WD REPEAT DOMAIN 5B"/>
    <property type="match status" value="1"/>
</dbReference>
<dbReference type="Proteomes" id="UP000663879">
    <property type="component" value="Unassembled WGS sequence"/>
</dbReference>
<gene>
    <name evidence="4" type="ORF">OXX778_LOCUS16405</name>
</gene>
<evidence type="ECO:0000256" key="3">
    <source>
        <dbReference type="PROSITE-ProRule" id="PRU00221"/>
    </source>
</evidence>
<keyword evidence="2" id="KW-0677">Repeat</keyword>